<feature type="compositionally biased region" description="Basic and acidic residues" evidence="2">
    <location>
        <begin position="649"/>
        <end position="670"/>
    </location>
</feature>
<feature type="compositionally biased region" description="Basic and acidic residues" evidence="2">
    <location>
        <begin position="382"/>
        <end position="391"/>
    </location>
</feature>
<keyword evidence="1" id="KW-0175">Coiled coil</keyword>
<dbReference type="OMA" id="INFQNPH"/>
<sequence>MRQCVNTILFVHFVNLYMSPNYGTTEGKIINFQNPHLRHGWEGDKFTTQGNGDDDGHDDSDDGKDDGEHGLLQGPDVEQQNSREESAALPPVTLPLSGTTPSPRADAVTPIPTVASNNEIGEGPKELQGDNDNSVSHVGDIHQVAEDDAEEKRKKDAEQEAEALNKWEAAMDSARQKADDVLKKTRIPNVGDKHQVVQNEEERKEAEAMRQCVNTILFVHFVNLYMSPNYGTTEGKIINFQNPHLRHGWEGDKFTTQGNGDDDGHDDSDDGKDDGEHGLLQGPDVEQQNSREESAALPPVTLPLSGTTPSPRADAVTPIPTVASNNEIGEGPKELQGDNDNSVSHVGDIHQVAEDDAEEKRKKDAEQEAEALNKWEAAMDSARQKADDVLKKTRIPNVGDIHQVVQNEEERKKDAEQEAQKIAQESAIKKKHKIIEIVEKYCEECHIEVDNDEQVLSEIEEQGNEDKDHGEQEEEEQEGEEVNDAASEKEEEYDEIDMEEEEEQEEQDDDDGDDEEDEIEEKEEEEARADKEESDEGETNTRETNKGETNTGETNIEETNIGETNIEETNTGETNKGETNTGELEEENQQGKKKADNPPPSDTVPQAKHQNPNSQSADPNDIATDKCFYGIANSNCIKQNDSFVLNNNTDDKDVKRESPDKPSSATKKDDEVLELSPGLIPGLDHVAGGFATPTLEKNKYGLWDGTNVPPSTGDPQAPNLTADILTATTPVLAFVTLVTIALLGYSLWKASTIGTSSNNGTSQYGITDASTTVSLSDATDVATRGQRNFYDGQSTGSPVKNRLFDDMRRKFKPKVHVKNPGSVKKKPQGATAQNKLKECCQKLKRFKMGRTAWSILIVLSTLLYSFFMSIIQSSMPSALSSLTDLLLALTAFSGIPILFIIMYLCVLLCFCRSKTGKCLLDKIWKKKEKEEAPTETEKKEAEVNKKPETPKKQKVPEKPEVPNKQEASGILEVPKKPEVPEKHEAPGTAGESEKLEAHKKPEKRKHLRKQKYLRSREHLQN</sequence>
<feature type="region of interest" description="Disordered" evidence="2">
    <location>
        <begin position="249"/>
        <end position="418"/>
    </location>
</feature>
<feature type="compositionally biased region" description="Basic and acidic residues" evidence="2">
    <location>
        <begin position="408"/>
        <end position="418"/>
    </location>
</feature>
<feature type="compositionally biased region" description="Basic and acidic residues" evidence="2">
    <location>
        <begin position="929"/>
        <end position="963"/>
    </location>
</feature>
<dbReference type="PANTHER" id="PTHR36812">
    <property type="entry name" value="NEUROFILAMENT TRIPLET M PROTEIN-LIKE PROTEIN"/>
    <property type="match status" value="1"/>
</dbReference>
<feature type="region of interest" description="Disordered" evidence="2">
    <location>
        <begin position="41"/>
        <end position="136"/>
    </location>
</feature>
<feature type="compositionally biased region" description="Acidic residues" evidence="2">
    <location>
        <begin position="450"/>
        <end position="463"/>
    </location>
</feature>
<dbReference type="AlphaFoldDB" id="A0A0D9QE90"/>
<feature type="region of interest" description="Disordered" evidence="2">
    <location>
        <begin position="449"/>
        <end position="621"/>
    </location>
</feature>
<feature type="transmembrane region" description="Helical" evidence="3">
    <location>
        <begin position="724"/>
        <end position="748"/>
    </location>
</feature>
<gene>
    <name evidence="4" type="ORF">AK88_05051</name>
</gene>
<proteinExistence type="predicted"/>
<feature type="compositionally biased region" description="Acidic residues" evidence="2">
    <location>
        <begin position="52"/>
        <end position="65"/>
    </location>
</feature>
<dbReference type="VEuPathDB" id="PlasmoDB:AK88_05051"/>
<feature type="compositionally biased region" description="Basic residues" evidence="2">
    <location>
        <begin position="1000"/>
        <end position="1013"/>
    </location>
</feature>
<feature type="compositionally biased region" description="Low complexity" evidence="2">
    <location>
        <begin position="547"/>
        <end position="582"/>
    </location>
</feature>
<dbReference type="PANTHER" id="PTHR36812:SF9">
    <property type="entry name" value="MYB-LIKE PROTEIN X ISOFORM X1"/>
    <property type="match status" value="1"/>
</dbReference>
<protein>
    <submittedName>
        <fullName evidence="4">Uncharacterized protein</fullName>
    </submittedName>
</protein>
<feature type="coiled-coil region" evidence="1">
    <location>
        <begin position="157"/>
        <end position="184"/>
    </location>
</feature>
<evidence type="ECO:0000313" key="5">
    <source>
        <dbReference type="Proteomes" id="UP000054561"/>
    </source>
</evidence>
<dbReference type="RefSeq" id="XP_012338076.1">
    <property type="nucleotide sequence ID" value="XM_012482653.1"/>
</dbReference>
<keyword evidence="3" id="KW-0812">Transmembrane</keyword>
<dbReference type="EMBL" id="KQ001733">
    <property type="protein sequence ID" value="KJP85318.1"/>
    <property type="molecule type" value="Genomic_DNA"/>
</dbReference>
<evidence type="ECO:0000256" key="2">
    <source>
        <dbReference type="SAM" id="MobiDB-lite"/>
    </source>
</evidence>
<feature type="transmembrane region" description="Helical" evidence="3">
    <location>
        <begin position="852"/>
        <end position="873"/>
    </location>
</feature>
<feature type="compositionally biased region" description="Basic and acidic residues" evidence="2">
    <location>
        <begin position="347"/>
        <end position="366"/>
    </location>
</feature>
<keyword evidence="5" id="KW-1185">Reference proteome</keyword>
<accession>A0A0D9QE90</accession>
<dbReference type="Proteomes" id="UP000054561">
    <property type="component" value="Unassembled WGS sequence"/>
</dbReference>
<feature type="compositionally biased region" description="Acidic residues" evidence="2">
    <location>
        <begin position="471"/>
        <end position="538"/>
    </location>
</feature>
<dbReference type="GeneID" id="24270365"/>
<name>A0A0D9QE90_PLAFR</name>
<organism evidence="4 5">
    <name type="scientific">Plasmodium fragile</name>
    <dbReference type="NCBI Taxonomy" id="5857"/>
    <lineage>
        <taxon>Eukaryota</taxon>
        <taxon>Sar</taxon>
        <taxon>Alveolata</taxon>
        <taxon>Apicomplexa</taxon>
        <taxon>Aconoidasida</taxon>
        <taxon>Haemosporida</taxon>
        <taxon>Plasmodiidae</taxon>
        <taxon>Plasmodium</taxon>
        <taxon>Plasmodium (Plasmodium)</taxon>
    </lineage>
</organism>
<feature type="compositionally biased region" description="Basic and acidic residues" evidence="2">
    <location>
        <begin position="973"/>
        <end position="999"/>
    </location>
</feature>
<feature type="region of interest" description="Disordered" evidence="2">
    <location>
        <begin position="642"/>
        <end position="672"/>
    </location>
</feature>
<keyword evidence="3" id="KW-1133">Transmembrane helix</keyword>
<keyword evidence="3" id="KW-0472">Membrane</keyword>
<evidence type="ECO:0000313" key="4">
    <source>
        <dbReference type="EMBL" id="KJP85318.1"/>
    </source>
</evidence>
<feature type="compositionally biased region" description="Acidic residues" evidence="2">
    <location>
        <begin position="260"/>
        <end position="273"/>
    </location>
</feature>
<feature type="region of interest" description="Disordered" evidence="2">
    <location>
        <begin position="929"/>
        <end position="1021"/>
    </location>
</feature>
<evidence type="ECO:0000256" key="1">
    <source>
        <dbReference type="SAM" id="Coils"/>
    </source>
</evidence>
<feature type="compositionally biased region" description="Polar residues" evidence="2">
    <location>
        <begin position="608"/>
        <end position="618"/>
    </location>
</feature>
<feature type="transmembrane region" description="Helical" evidence="3">
    <location>
        <begin position="885"/>
        <end position="910"/>
    </location>
</feature>
<evidence type="ECO:0000256" key="3">
    <source>
        <dbReference type="SAM" id="Phobius"/>
    </source>
</evidence>
<reference evidence="4 5" key="1">
    <citation type="submission" date="2014-03" db="EMBL/GenBank/DDBJ databases">
        <title>The Genome Sequence of Plasmodium fragile nilgiri.</title>
        <authorList>
            <consortium name="The Broad Institute Genomics Platform"/>
            <consortium name="The Broad Institute Genome Sequencing Center for Infectious Disease"/>
            <person name="Neafsey D."/>
            <person name="Duraisingh M."/>
            <person name="Young S.K."/>
            <person name="Zeng Q."/>
            <person name="Gargeya S."/>
            <person name="Abouelleil A."/>
            <person name="Alvarado L."/>
            <person name="Chapman S.B."/>
            <person name="Gainer-Dewar J."/>
            <person name="Goldberg J."/>
            <person name="Griggs A."/>
            <person name="Gujja S."/>
            <person name="Hansen M."/>
            <person name="Howarth C."/>
            <person name="Imamovic A."/>
            <person name="Larimer J."/>
            <person name="Pearson M."/>
            <person name="Poon T.W."/>
            <person name="Priest M."/>
            <person name="Roberts A."/>
            <person name="Saif S."/>
            <person name="Shea T."/>
            <person name="Sykes S."/>
            <person name="Wortman J."/>
            <person name="Nusbaum C."/>
            <person name="Birren B."/>
        </authorList>
    </citation>
    <scope>NUCLEOTIDE SEQUENCE [LARGE SCALE GENOMIC DNA]</scope>
    <source>
        <strain evidence="5">nilgiri</strain>
    </source>
</reference>